<dbReference type="EMBL" id="JASPKY010000220">
    <property type="protein sequence ID" value="KAK9719368.1"/>
    <property type="molecule type" value="Genomic_DNA"/>
</dbReference>
<dbReference type="SMART" id="SM00701">
    <property type="entry name" value="PGRP"/>
    <property type="match status" value="1"/>
</dbReference>
<dbReference type="GO" id="GO:0008745">
    <property type="term" value="F:N-acetylmuramoyl-L-alanine amidase activity"/>
    <property type="evidence" value="ECO:0007669"/>
    <property type="project" value="InterPro"/>
</dbReference>
<dbReference type="InterPro" id="IPR015510">
    <property type="entry name" value="PGRP"/>
</dbReference>
<feature type="domain" description="N-acetylmuramoyl-L-alanine amidase" evidence="5">
    <location>
        <begin position="89"/>
        <end position="226"/>
    </location>
</feature>
<sequence length="259" mass="29091">MEITELKTTDLYELCNHSRKLSLADNENDSGNASYDDKCSKWLRTTSFSDCESVCSSEISDATKSSEDSEEYAEEYSTGNKEIRLFGDAYHENQTELLFRSSVNTYRNVTINKSKNVHLGNITYINGPVYHVESRKWDDIGYNFLIGCDGNVYEGRGWTAIGAHTYNFNKYSVGIAFVGCFINKTPPKAALANAKQLIAYGVKIGAIDEDYQLLAHCQCVTTASPGMMLYEEIKTWKNWAGDVNVDNPPIEVLNDRNLC</sequence>
<dbReference type="CDD" id="cd06583">
    <property type="entry name" value="PGRP"/>
    <property type="match status" value="1"/>
</dbReference>
<evidence type="ECO:0000256" key="4">
    <source>
        <dbReference type="ARBA" id="ARBA00057187"/>
    </source>
</evidence>
<evidence type="ECO:0000313" key="7">
    <source>
        <dbReference type="EMBL" id="KAK9719368.1"/>
    </source>
</evidence>
<gene>
    <name evidence="7" type="ORF">QE152_g22674</name>
</gene>
<dbReference type="GO" id="GO:0009253">
    <property type="term" value="P:peptidoglycan catabolic process"/>
    <property type="evidence" value="ECO:0007669"/>
    <property type="project" value="InterPro"/>
</dbReference>
<dbReference type="FunFam" id="3.40.80.10:FF:000001">
    <property type="entry name" value="Peptidoglycan recognition protein 1"/>
    <property type="match status" value="1"/>
</dbReference>
<reference evidence="7 8" key="1">
    <citation type="journal article" date="2024" name="BMC Genomics">
        <title>De novo assembly and annotation of Popillia japonica's genome with initial clues to its potential as an invasive pest.</title>
        <authorList>
            <person name="Cucini C."/>
            <person name="Boschi S."/>
            <person name="Funari R."/>
            <person name="Cardaioli E."/>
            <person name="Iannotti N."/>
            <person name="Marturano G."/>
            <person name="Paoli F."/>
            <person name="Bruttini M."/>
            <person name="Carapelli A."/>
            <person name="Frati F."/>
            <person name="Nardi F."/>
        </authorList>
    </citation>
    <scope>NUCLEOTIDE SEQUENCE [LARGE SCALE GENOMIC DNA]</scope>
    <source>
        <strain evidence="7">DMR45628</strain>
    </source>
</reference>
<dbReference type="InterPro" id="IPR036505">
    <property type="entry name" value="Amidase/PGRP_sf"/>
</dbReference>
<dbReference type="GO" id="GO:0045087">
    <property type="term" value="P:innate immune response"/>
    <property type="evidence" value="ECO:0007669"/>
    <property type="project" value="UniProtKB-KW"/>
</dbReference>
<keyword evidence="2" id="KW-0399">Innate immunity</keyword>
<evidence type="ECO:0000256" key="3">
    <source>
        <dbReference type="ARBA" id="ARBA00022859"/>
    </source>
</evidence>
<name>A0AAW1KHZ3_POPJA</name>
<dbReference type="SUPFAM" id="SSF55846">
    <property type="entry name" value="N-acetylmuramoyl-L-alanine amidase-like"/>
    <property type="match status" value="1"/>
</dbReference>
<feature type="domain" description="Peptidoglycan recognition protein family" evidence="6">
    <location>
        <begin position="95"/>
        <end position="220"/>
    </location>
</feature>
<evidence type="ECO:0000256" key="2">
    <source>
        <dbReference type="ARBA" id="ARBA00022588"/>
    </source>
</evidence>
<dbReference type="AlphaFoldDB" id="A0AAW1KHZ3"/>
<proteinExistence type="inferred from homology"/>
<keyword evidence="8" id="KW-1185">Reference proteome</keyword>
<dbReference type="Proteomes" id="UP001458880">
    <property type="component" value="Unassembled WGS sequence"/>
</dbReference>
<dbReference type="GO" id="GO:0008270">
    <property type="term" value="F:zinc ion binding"/>
    <property type="evidence" value="ECO:0007669"/>
    <property type="project" value="InterPro"/>
</dbReference>
<comment type="caution">
    <text evidence="7">The sequence shown here is derived from an EMBL/GenBank/DDBJ whole genome shotgun (WGS) entry which is preliminary data.</text>
</comment>
<keyword evidence="3" id="KW-0391">Immunity</keyword>
<protein>
    <submittedName>
        <fullName evidence="7">N-acetylmuramoyl-L-alanine amidase</fullName>
    </submittedName>
</protein>
<accession>A0AAW1KHZ3</accession>
<comment type="similarity">
    <text evidence="1">Belongs to the N-acetylmuramoyl-L-alanine amidase 2 family.</text>
</comment>
<dbReference type="PANTHER" id="PTHR11022:SF41">
    <property type="entry name" value="PEPTIDOGLYCAN-RECOGNITION PROTEIN LC-RELATED"/>
    <property type="match status" value="1"/>
</dbReference>
<evidence type="ECO:0000313" key="8">
    <source>
        <dbReference type="Proteomes" id="UP001458880"/>
    </source>
</evidence>
<dbReference type="Pfam" id="PF01510">
    <property type="entry name" value="Amidase_2"/>
    <property type="match status" value="1"/>
</dbReference>
<dbReference type="Gene3D" id="3.40.80.10">
    <property type="entry name" value="Peptidoglycan recognition protein-like"/>
    <property type="match status" value="1"/>
</dbReference>
<comment type="function">
    <text evidence="4">Peptidoglycan-recognition protein probably involved in innate immunity by binding to peptidoglycans (PGN) of bacteria and activating the prophenoloxidase (proPO) cascade immune response. Binds to 1,3-beta-D-glucan and PGN.</text>
</comment>
<evidence type="ECO:0000256" key="1">
    <source>
        <dbReference type="ARBA" id="ARBA00007553"/>
    </source>
</evidence>
<dbReference type="SMART" id="SM00644">
    <property type="entry name" value="Ami_2"/>
    <property type="match status" value="1"/>
</dbReference>
<evidence type="ECO:0000259" key="5">
    <source>
        <dbReference type="SMART" id="SM00644"/>
    </source>
</evidence>
<dbReference type="InterPro" id="IPR002502">
    <property type="entry name" value="Amidase_domain"/>
</dbReference>
<evidence type="ECO:0000259" key="6">
    <source>
        <dbReference type="SMART" id="SM00701"/>
    </source>
</evidence>
<organism evidence="7 8">
    <name type="scientific">Popillia japonica</name>
    <name type="common">Japanese beetle</name>
    <dbReference type="NCBI Taxonomy" id="7064"/>
    <lineage>
        <taxon>Eukaryota</taxon>
        <taxon>Metazoa</taxon>
        <taxon>Ecdysozoa</taxon>
        <taxon>Arthropoda</taxon>
        <taxon>Hexapoda</taxon>
        <taxon>Insecta</taxon>
        <taxon>Pterygota</taxon>
        <taxon>Neoptera</taxon>
        <taxon>Endopterygota</taxon>
        <taxon>Coleoptera</taxon>
        <taxon>Polyphaga</taxon>
        <taxon>Scarabaeiformia</taxon>
        <taxon>Scarabaeidae</taxon>
        <taxon>Rutelinae</taxon>
        <taxon>Popillia</taxon>
    </lineage>
</organism>
<dbReference type="PANTHER" id="PTHR11022">
    <property type="entry name" value="PEPTIDOGLYCAN RECOGNITION PROTEIN"/>
    <property type="match status" value="1"/>
</dbReference>
<dbReference type="InterPro" id="IPR006619">
    <property type="entry name" value="PGRP_domain_met/bac"/>
</dbReference>